<dbReference type="AlphaFoldDB" id="A0A1I7IAR4"/>
<name>A0A1I7IAR4_9BURK</name>
<gene>
    <name evidence="10" type="ORF">SAMN04489707_101551</name>
</gene>
<evidence type="ECO:0000256" key="3">
    <source>
        <dbReference type="ARBA" id="ARBA00022481"/>
    </source>
</evidence>
<dbReference type="PANTHER" id="PTHR43531:SF14">
    <property type="entry name" value="METHYL-ACCEPTING CHEMOTAXIS PROTEIN I-RELATED"/>
    <property type="match status" value="1"/>
</dbReference>
<reference evidence="10 11" key="1">
    <citation type="submission" date="2016-10" db="EMBL/GenBank/DDBJ databases">
        <authorList>
            <person name="de Groot N.N."/>
        </authorList>
    </citation>
    <scope>NUCLEOTIDE SEQUENCE [LARGE SCALE GENOMIC DNA]</scope>
    <source>
        <strain evidence="10 11">R-24608</strain>
    </source>
</reference>
<dbReference type="GO" id="GO:0004888">
    <property type="term" value="F:transmembrane signaling receptor activity"/>
    <property type="evidence" value="ECO:0007669"/>
    <property type="project" value="InterPro"/>
</dbReference>
<dbReference type="GO" id="GO:0007165">
    <property type="term" value="P:signal transduction"/>
    <property type="evidence" value="ECO:0007669"/>
    <property type="project" value="UniProtKB-KW"/>
</dbReference>
<keyword evidence="2" id="KW-1003">Cell membrane</keyword>
<organism evidence="10 11">
    <name type="scientific">Paenacidovorax caeni</name>
    <dbReference type="NCBI Taxonomy" id="343013"/>
    <lineage>
        <taxon>Bacteria</taxon>
        <taxon>Pseudomonadati</taxon>
        <taxon>Pseudomonadota</taxon>
        <taxon>Betaproteobacteria</taxon>
        <taxon>Burkholderiales</taxon>
        <taxon>Comamonadaceae</taxon>
        <taxon>Paenacidovorax</taxon>
    </lineage>
</organism>
<keyword evidence="3" id="KW-0488">Methylation</keyword>
<evidence type="ECO:0000256" key="2">
    <source>
        <dbReference type="ARBA" id="ARBA00022475"/>
    </source>
</evidence>
<dbReference type="Gene3D" id="3.30.450.20">
    <property type="entry name" value="PAS domain"/>
    <property type="match status" value="2"/>
</dbReference>
<dbReference type="GO" id="GO:0005886">
    <property type="term" value="C:plasma membrane"/>
    <property type="evidence" value="ECO:0007669"/>
    <property type="project" value="UniProtKB-SubCell"/>
</dbReference>
<dbReference type="Pfam" id="PF00015">
    <property type="entry name" value="MCPsignal"/>
    <property type="match status" value="1"/>
</dbReference>
<dbReference type="Proteomes" id="UP000183656">
    <property type="component" value="Unassembled WGS sequence"/>
</dbReference>
<dbReference type="SUPFAM" id="SSF58104">
    <property type="entry name" value="Methyl-accepting chemotaxis protein (MCP) signaling domain"/>
    <property type="match status" value="1"/>
</dbReference>
<comment type="subcellular location">
    <subcellularLocation>
        <location evidence="1">Cell membrane</location>
        <topology evidence="1">Multi-pass membrane protein</topology>
    </subcellularLocation>
</comment>
<feature type="domain" description="Methyl-accepting transducer" evidence="9">
    <location>
        <begin position="411"/>
        <end position="640"/>
    </location>
</feature>
<evidence type="ECO:0000256" key="8">
    <source>
        <dbReference type="PROSITE-ProRule" id="PRU00284"/>
    </source>
</evidence>
<evidence type="ECO:0000256" key="7">
    <source>
        <dbReference type="ARBA" id="ARBA00029447"/>
    </source>
</evidence>
<evidence type="ECO:0000256" key="5">
    <source>
        <dbReference type="ARBA" id="ARBA00022989"/>
    </source>
</evidence>
<dbReference type="Pfam" id="PF02743">
    <property type="entry name" value="dCache_1"/>
    <property type="match status" value="1"/>
</dbReference>
<dbReference type="Gene3D" id="1.10.287.950">
    <property type="entry name" value="Methyl-accepting chemotaxis protein"/>
    <property type="match status" value="1"/>
</dbReference>
<dbReference type="STRING" id="343013.SAMN04489707_101551"/>
<evidence type="ECO:0000313" key="11">
    <source>
        <dbReference type="Proteomes" id="UP000183656"/>
    </source>
</evidence>
<keyword evidence="5" id="KW-1133">Transmembrane helix</keyword>
<dbReference type="InterPro" id="IPR004089">
    <property type="entry name" value="MCPsignal_dom"/>
</dbReference>
<evidence type="ECO:0000256" key="6">
    <source>
        <dbReference type="ARBA" id="ARBA00023136"/>
    </source>
</evidence>
<keyword evidence="6" id="KW-0472">Membrane</keyword>
<evidence type="ECO:0000313" key="10">
    <source>
        <dbReference type="EMBL" id="SFU70055.1"/>
    </source>
</evidence>
<dbReference type="SMART" id="SM00283">
    <property type="entry name" value="MA"/>
    <property type="match status" value="1"/>
</dbReference>
<evidence type="ECO:0000256" key="1">
    <source>
        <dbReference type="ARBA" id="ARBA00004651"/>
    </source>
</evidence>
<dbReference type="CDD" id="cd12913">
    <property type="entry name" value="PDC1_MCP_like"/>
    <property type="match status" value="1"/>
</dbReference>
<dbReference type="PRINTS" id="PR00260">
    <property type="entry name" value="CHEMTRNSDUCR"/>
</dbReference>
<dbReference type="InterPro" id="IPR033479">
    <property type="entry name" value="dCache_1"/>
</dbReference>
<dbReference type="CDD" id="cd11386">
    <property type="entry name" value="MCP_signal"/>
    <property type="match status" value="1"/>
</dbReference>
<keyword evidence="4" id="KW-0812">Transmembrane</keyword>
<dbReference type="PANTHER" id="PTHR43531">
    <property type="entry name" value="PROTEIN ICFG"/>
    <property type="match status" value="1"/>
</dbReference>
<dbReference type="GO" id="GO:0006935">
    <property type="term" value="P:chemotaxis"/>
    <property type="evidence" value="ECO:0007669"/>
    <property type="project" value="InterPro"/>
</dbReference>
<evidence type="ECO:0000256" key="4">
    <source>
        <dbReference type="ARBA" id="ARBA00022692"/>
    </source>
</evidence>
<keyword evidence="11" id="KW-1185">Reference proteome</keyword>
<dbReference type="FunFam" id="1.10.287.950:FF:000001">
    <property type="entry name" value="Methyl-accepting chemotaxis sensory transducer"/>
    <property type="match status" value="1"/>
</dbReference>
<evidence type="ECO:0000259" key="9">
    <source>
        <dbReference type="PROSITE" id="PS50111"/>
    </source>
</evidence>
<dbReference type="EMBL" id="FPBX01000015">
    <property type="protein sequence ID" value="SFU70055.1"/>
    <property type="molecule type" value="Genomic_DNA"/>
</dbReference>
<sequence>MSFFRQLSLRTQMLTVVACIILAGFALTLSILTWQAGQMQRDAALQYAGELAAHNGRAAAVPLQQGLEAARTLAAAMVALKASGHADRQTANAILRSVLEKNPRFVGVWTGWEPNAFDGRDADFASAIGHDATGRYVPYWNRGGTNGSATVEPLADYDKPGPGDYYQLPKSTGGNVLVEPYPYQIGGKSVLITTLSVPIQIDGRFMGVAGVDIPLDGIQEMVQSIRIYQSGYASLLSNQALYVAAKNPSQIGKPMVAADGFAEEQLQSMREAIRSGRRLETVFHDTQANADATRILVPLQLDGITTPWSFAATVPTDEILAQVHRLQWTSAALGLLSIALVSIVLAFAMDRLVLRPIGGEPSEAAALAERVAQGDLSRTIALRENDRSSLMFQLKTMQDSLASVVAHVREGAEAVATASAQISQGNHDLSGRTESQASALEETAASMEQLGSTVRQNADHAHNASTLARQASDVAAQGGEAVARVIHTMQGINDSSRKIADIIGVIDGIAFQTNILALNAAVEAARAGEQGRGFAVVASEVRSLAGRSAEAAREIKTLISDSVGRVETGSNQVHEAGETMQRVVDSIQRVSTIVAEISAASREQSAGVAQVGEAVTQMDQATQQNAALVEEMSAAAQSLRQQADALVGTVAVFQLERRQTAIGRG</sequence>
<comment type="similarity">
    <text evidence="7">Belongs to the methyl-accepting chemotaxis (MCP) protein family.</text>
</comment>
<dbReference type="InterPro" id="IPR051310">
    <property type="entry name" value="MCP_chemotaxis"/>
</dbReference>
<accession>A0A1I7IAR4</accession>
<protein>
    <submittedName>
        <fullName evidence="10">Methyl-accepting chemotaxis sensory transducer with Cache sensor</fullName>
    </submittedName>
</protein>
<dbReference type="PROSITE" id="PS50111">
    <property type="entry name" value="CHEMOTAXIS_TRANSDUC_2"/>
    <property type="match status" value="1"/>
</dbReference>
<proteinExistence type="inferred from homology"/>
<dbReference type="InterPro" id="IPR004090">
    <property type="entry name" value="Chemotax_Me-accpt_rcpt"/>
</dbReference>
<keyword evidence="8" id="KW-0807">Transducer</keyword>